<dbReference type="GO" id="GO:0016757">
    <property type="term" value="F:glycosyltransferase activity"/>
    <property type="evidence" value="ECO:0007669"/>
    <property type="project" value="InterPro"/>
</dbReference>
<evidence type="ECO:0000313" key="7">
    <source>
        <dbReference type="Proteomes" id="UP000034409"/>
    </source>
</evidence>
<dbReference type="PATRIC" id="fig|2209.44.peg.577"/>
<dbReference type="Pfam" id="PF13439">
    <property type="entry name" value="Glyco_transf_4"/>
    <property type="match status" value="1"/>
</dbReference>
<dbReference type="Proteomes" id="UP000034409">
    <property type="component" value="Unassembled WGS sequence"/>
</dbReference>
<dbReference type="Pfam" id="PF00534">
    <property type="entry name" value="Glycos_transf_1"/>
    <property type="match status" value="1"/>
</dbReference>
<evidence type="ECO:0000313" key="3">
    <source>
        <dbReference type="EMBL" id="KKG86211.1"/>
    </source>
</evidence>
<evidence type="ECO:0000313" key="8">
    <source>
        <dbReference type="Proteomes" id="UP000034950"/>
    </source>
</evidence>
<organism evidence="4 7">
    <name type="scientific">Methanosarcina mazei</name>
    <name type="common">Methanosarcina frisia</name>
    <dbReference type="NCBI Taxonomy" id="2209"/>
    <lineage>
        <taxon>Archaea</taxon>
        <taxon>Methanobacteriati</taxon>
        <taxon>Methanobacteriota</taxon>
        <taxon>Stenosarchaea group</taxon>
        <taxon>Methanomicrobia</taxon>
        <taxon>Methanosarcinales</taxon>
        <taxon>Methanosarcinaceae</taxon>
        <taxon>Methanosarcina</taxon>
    </lineage>
</organism>
<name>A0A0F8JGH0_METMZ</name>
<dbReference type="CDD" id="cd03801">
    <property type="entry name" value="GT4_PimA-like"/>
    <property type="match status" value="1"/>
</dbReference>
<dbReference type="EMBL" id="JJPX01000158">
    <property type="protein sequence ID" value="KKH05822.1"/>
    <property type="molecule type" value="Genomic_DNA"/>
</dbReference>
<evidence type="ECO:0000313" key="4">
    <source>
        <dbReference type="EMBL" id="KKG90709.1"/>
    </source>
</evidence>
<dbReference type="InterPro" id="IPR050194">
    <property type="entry name" value="Glycosyltransferase_grp1"/>
</dbReference>
<protein>
    <recommendedName>
        <fullName evidence="9">Glycosyltransferase family 1 protein</fullName>
    </recommendedName>
</protein>
<feature type="domain" description="Glycosyltransferase subfamily 4-like N-terminal" evidence="2">
    <location>
        <begin position="16"/>
        <end position="183"/>
    </location>
</feature>
<reference evidence="6 7" key="1">
    <citation type="journal article" date="2015" name="ISME J.">
        <title>Genomic and phenotypic differentiation among Methanosarcina mazei populations from Columbia River sediment.</title>
        <authorList>
            <person name="Youngblut N.D."/>
            <person name="Wirth J.S."/>
            <person name="Henriksen J.R."/>
            <person name="Smith M."/>
            <person name="Simon H."/>
            <person name="Metcalf W.W."/>
            <person name="Whitaker R.J."/>
        </authorList>
    </citation>
    <scope>NUCLEOTIDE SEQUENCE [LARGE SCALE GENOMIC DNA]</scope>
    <source>
        <strain evidence="3 8">3.H.A.2.6</strain>
        <strain evidence="4 7">3.H.A.2.8</strain>
        <strain evidence="5 6">3.H.M.2.7</strain>
    </source>
</reference>
<sequence>MIKVLMLGNFPLNNSVGGVSVHTANLVKSIGKIDDDEFEFWFVSFGNRSMSFNCGNVRIRIVKAYKLYYILPFIAILKLHFVTNEIKPQILHVQGSNISPYLLFALLKQNIRKIITVHGLMSIETKFKSVSKVKLLNFLSIIIERYALKSIPNIIVCSKDMKQLVSNISSSRIHVIPNGINFEYIQRYQKHLSIKKPALLYMGLLSRIKGVDVLLNAMPIIVKEEPDVHLYIAGSGSEYENLVKIVEDLNLVNHVTFLGFVSGIEKYSFYNSIDICILPSIYESFGIVSLEAMACGKPVIASNTGGIPDVVEDGKTGLLFEPSNFGDLAKKIITLLGDETLREKMGEEGFKRAKLFQWDHVANSTKHLYEDLYRGVYSMNEI</sequence>
<evidence type="ECO:0008006" key="9">
    <source>
        <dbReference type="Google" id="ProtNLM"/>
    </source>
</evidence>
<dbReference type="SUPFAM" id="SSF53756">
    <property type="entry name" value="UDP-Glycosyltransferase/glycogen phosphorylase"/>
    <property type="match status" value="1"/>
</dbReference>
<dbReference type="EMBL" id="JJPS01000095">
    <property type="protein sequence ID" value="KKG90709.1"/>
    <property type="molecule type" value="Genomic_DNA"/>
</dbReference>
<dbReference type="AlphaFoldDB" id="A0A0F8JGH0"/>
<accession>A0A0F8JGH0</accession>
<gene>
    <name evidence="5" type="ORF">DU42_07355</name>
    <name evidence="3" type="ORF">DU57_02580</name>
    <name evidence="4" type="ORF">DU59_06500</name>
</gene>
<evidence type="ECO:0000259" key="2">
    <source>
        <dbReference type="Pfam" id="PF13439"/>
    </source>
</evidence>
<dbReference type="EMBL" id="JJPR01000092">
    <property type="protein sequence ID" value="KKG86211.1"/>
    <property type="molecule type" value="Genomic_DNA"/>
</dbReference>
<evidence type="ECO:0000313" key="6">
    <source>
        <dbReference type="Proteomes" id="UP000034387"/>
    </source>
</evidence>
<proteinExistence type="predicted"/>
<dbReference type="PANTHER" id="PTHR45947">
    <property type="entry name" value="SULFOQUINOVOSYL TRANSFERASE SQD2"/>
    <property type="match status" value="1"/>
</dbReference>
<dbReference type="Gene3D" id="3.40.50.2000">
    <property type="entry name" value="Glycogen Phosphorylase B"/>
    <property type="match status" value="2"/>
</dbReference>
<comment type="caution">
    <text evidence="4">The sequence shown here is derived from an EMBL/GenBank/DDBJ whole genome shotgun (WGS) entry which is preliminary data.</text>
</comment>
<feature type="domain" description="Glycosyl transferase family 1" evidence="1">
    <location>
        <begin position="194"/>
        <end position="351"/>
    </location>
</feature>
<evidence type="ECO:0000313" key="5">
    <source>
        <dbReference type="EMBL" id="KKH05822.1"/>
    </source>
</evidence>
<dbReference type="RefSeq" id="WP_052733664.1">
    <property type="nucleotide sequence ID" value="NZ_JJPR01000092.1"/>
</dbReference>
<dbReference type="InterPro" id="IPR001296">
    <property type="entry name" value="Glyco_trans_1"/>
</dbReference>
<evidence type="ECO:0000259" key="1">
    <source>
        <dbReference type="Pfam" id="PF00534"/>
    </source>
</evidence>
<dbReference type="Proteomes" id="UP000034950">
    <property type="component" value="Unassembled WGS sequence"/>
</dbReference>
<dbReference type="InterPro" id="IPR028098">
    <property type="entry name" value="Glyco_trans_4-like_N"/>
</dbReference>
<dbReference type="Proteomes" id="UP000034387">
    <property type="component" value="Unassembled WGS sequence"/>
</dbReference>
<dbReference type="PANTHER" id="PTHR45947:SF3">
    <property type="entry name" value="SULFOQUINOVOSYL TRANSFERASE SQD2"/>
    <property type="match status" value="1"/>
</dbReference>